<dbReference type="VEuPathDB" id="FungiDB:FOMG_02283"/>
<proteinExistence type="predicted"/>
<dbReference type="InterPro" id="IPR052895">
    <property type="entry name" value="HetReg/Transcr_Mod"/>
</dbReference>
<dbReference type="VEuPathDB" id="FungiDB:FOC1_g10003923"/>
<dbReference type="PANTHER" id="PTHR24148:SF73">
    <property type="entry name" value="HET DOMAIN PROTEIN (AFU_ORTHOLOGUE AFUA_8G01020)"/>
    <property type="match status" value="1"/>
</dbReference>
<dbReference type="Pfam" id="PF26639">
    <property type="entry name" value="Het-6_barrel"/>
    <property type="match status" value="1"/>
</dbReference>
<name>A0A2H3SQC3_FUSOX</name>
<evidence type="ECO:0000313" key="1">
    <source>
        <dbReference type="EMBL" id="SCO78662.1"/>
    </source>
</evidence>
<gene>
    <name evidence="1" type="ORF">FRV6_02875</name>
</gene>
<dbReference type="VEuPathDB" id="FungiDB:FOZG_02269"/>
<organism evidence="1 2">
    <name type="scientific">Fusarium oxysporum</name>
    <name type="common">Fusarium vascular wilt</name>
    <dbReference type="NCBI Taxonomy" id="5507"/>
    <lineage>
        <taxon>Eukaryota</taxon>
        <taxon>Fungi</taxon>
        <taxon>Dikarya</taxon>
        <taxon>Ascomycota</taxon>
        <taxon>Pezizomycotina</taxon>
        <taxon>Sordariomycetes</taxon>
        <taxon>Hypocreomycetidae</taxon>
        <taxon>Hypocreales</taxon>
        <taxon>Nectriaceae</taxon>
        <taxon>Fusarium</taxon>
        <taxon>Fusarium oxysporum species complex</taxon>
    </lineage>
</organism>
<dbReference type="OrthoDB" id="2157530at2759"/>
<accession>A0A2H3SQC3</accession>
<reference evidence="2" key="1">
    <citation type="submission" date="2016-09" db="EMBL/GenBank/DDBJ databases">
        <authorList>
            <person name="Guldener U."/>
        </authorList>
    </citation>
    <scope>NUCLEOTIDE SEQUENCE [LARGE SCALE GENOMIC DNA]</scope>
    <source>
        <strain evidence="2">V64-1</strain>
    </source>
</reference>
<dbReference type="VEuPathDB" id="FungiDB:FOIG_13613"/>
<protein>
    <submittedName>
        <fullName evidence="1">Related to heterokaryon incompatibility protein (Het-6OR allele)</fullName>
    </submittedName>
</protein>
<dbReference type="Proteomes" id="UP000219369">
    <property type="component" value="Unassembled WGS sequence"/>
</dbReference>
<evidence type="ECO:0000313" key="2">
    <source>
        <dbReference type="Proteomes" id="UP000219369"/>
    </source>
</evidence>
<dbReference type="EMBL" id="FMJY01000002">
    <property type="protein sequence ID" value="SCO78662.1"/>
    <property type="molecule type" value="Genomic_DNA"/>
</dbReference>
<dbReference type="PANTHER" id="PTHR24148">
    <property type="entry name" value="ANKYRIN REPEAT DOMAIN-CONTAINING PROTEIN 39 HOMOLOG-RELATED"/>
    <property type="match status" value="1"/>
</dbReference>
<dbReference type="AlphaFoldDB" id="A0A2H3SQC3"/>
<sequence length="205" mass="22497">MIRHCRASGDMKPDWRVQDSGHVITQGLQIAGIQATATGYPSIIPASTLGGKTVINEWRQLAGLSSYSDASPIENPSSTKRERSLEYTKAYRAWLEWFVSSEVALAKLCKQIIQDFDELIRQTSERRRFIVTGNGHIGFGLEGAENGDMVVIIPGGKVPYVLRRLDSPDCGVKRYRLLGDAFINGAMAGEKVGPSTSELTKIVIV</sequence>